<evidence type="ECO:0000259" key="1">
    <source>
        <dbReference type="PROSITE" id="PS51819"/>
    </source>
</evidence>
<accession>A0ABZ2PL58</accession>
<dbReference type="InterPro" id="IPR029068">
    <property type="entry name" value="Glyas_Bleomycin-R_OHBP_Dase"/>
</dbReference>
<dbReference type="InterPro" id="IPR041581">
    <property type="entry name" value="Glyoxalase_6"/>
</dbReference>
<dbReference type="RefSeq" id="WP_338890713.1">
    <property type="nucleotide sequence ID" value="NZ_CP147846.1"/>
</dbReference>
<dbReference type="PROSITE" id="PS51819">
    <property type="entry name" value="VOC"/>
    <property type="match status" value="1"/>
</dbReference>
<gene>
    <name evidence="2" type="ORF">WDS16_04120</name>
</gene>
<feature type="domain" description="VOC" evidence="1">
    <location>
        <begin position="2"/>
        <end position="112"/>
    </location>
</feature>
<dbReference type="Gene3D" id="3.10.180.10">
    <property type="entry name" value="2,3-Dihydroxybiphenyl 1,2-Dioxygenase, domain 1"/>
    <property type="match status" value="1"/>
</dbReference>
<keyword evidence="3" id="KW-1185">Reference proteome</keyword>
<dbReference type="CDD" id="cd06587">
    <property type="entry name" value="VOC"/>
    <property type="match status" value="1"/>
</dbReference>
<dbReference type="SUPFAM" id="SSF54593">
    <property type="entry name" value="Glyoxalase/Bleomycin resistance protein/Dihydroxybiphenyl dioxygenase"/>
    <property type="match status" value="1"/>
</dbReference>
<dbReference type="EMBL" id="CP147846">
    <property type="protein sequence ID" value="WXG69749.1"/>
    <property type="molecule type" value="Genomic_DNA"/>
</dbReference>
<organism evidence="2 3">
    <name type="scientific">Rhodococcus sovatensis</name>
    <dbReference type="NCBI Taxonomy" id="1805840"/>
    <lineage>
        <taxon>Bacteria</taxon>
        <taxon>Bacillati</taxon>
        <taxon>Actinomycetota</taxon>
        <taxon>Actinomycetes</taxon>
        <taxon>Mycobacteriales</taxon>
        <taxon>Nocardiaceae</taxon>
        <taxon>Rhodococcus</taxon>
    </lineage>
</organism>
<dbReference type="InterPro" id="IPR037523">
    <property type="entry name" value="VOC_core"/>
</dbReference>
<protein>
    <submittedName>
        <fullName evidence="2">VOC family protein</fullName>
    </submittedName>
</protein>
<proteinExistence type="predicted"/>
<evidence type="ECO:0000313" key="3">
    <source>
        <dbReference type="Proteomes" id="UP001432000"/>
    </source>
</evidence>
<name>A0ABZ2PL58_9NOCA</name>
<reference evidence="2 3" key="1">
    <citation type="submission" date="2024-03" db="EMBL/GenBank/DDBJ databases">
        <title>Natural products discovery in diverse microorganisms through a two-stage MS feature dereplication strategy.</title>
        <authorList>
            <person name="Zhang R."/>
        </authorList>
    </citation>
    <scope>NUCLEOTIDE SEQUENCE [LARGE SCALE GENOMIC DNA]</scope>
    <source>
        <strain evidence="2 3">18930</strain>
    </source>
</reference>
<evidence type="ECO:0000313" key="2">
    <source>
        <dbReference type="EMBL" id="WXG69749.1"/>
    </source>
</evidence>
<sequence>MAFEHVLAVMPVSDIDRSNTWYERLFGRRADNNPMPALVEWQVTDRSWVQVTVDETRAGSGLLNFAVDDLEAQIADLAGRGIHSGEIVEADKGVRLSTVEDPDGNSITLIGGFRIDY</sequence>
<dbReference type="Proteomes" id="UP001432000">
    <property type="component" value="Chromosome"/>
</dbReference>
<dbReference type="Pfam" id="PF18029">
    <property type="entry name" value="Glyoxalase_6"/>
    <property type="match status" value="1"/>
</dbReference>